<reference evidence="2 3" key="1">
    <citation type="submission" date="2023-09" db="EMBL/GenBank/DDBJ databases">
        <authorList>
            <person name="Wang M."/>
        </authorList>
    </citation>
    <scope>NUCLEOTIDE SEQUENCE [LARGE SCALE GENOMIC DNA]</scope>
    <source>
        <strain evidence="2">GT-2023</strain>
        <tissue evidence="2">Liver</tissue>
    </source>
</reference>
<evidence type="ECO:0000313" key="3">
    <source>
        <dbReference type="Proteomes" id="UP001558613"/>
    </source>
</evidence>
<gene>
    <name evidence="2" type="ORF">QQF64_025565</name>
</gene>
<proteinExistence type="predicted"/>
<evidence type="ECO:0000256" key="1">
    <source>
        <dbReference type="SAM" id="MobiDB-lite"/>
    </source>
</evidence>
<evidence type="ECO:0000313" key="2">
    <source>
        <dbReference type="EMBL" id="KAL1278892.1"/>
    </source>
</evidence>
<sequence length="114" mass="12917">MTLPSLSFQDVQDTKADSDVVSSPVTDNIKSDCASTSDKDKNISPYISTQSSEEETKFFTCSLPYQPSFFFIECKDLQELRQHSISMTFCKTGLEDLLQKYFLLITGQHPTEKN</sequence>
<feature type="region of interest" description="Disordered" evidence="1">
    <location>
        <begin position="1"/>
        <end position="41"/>
    </location>
</feature>
<dbReference type="EMBL" id="JAYMGO010000003">
    <property type="protein sequence ID" value="KAL1278892.1"/>
    <property type="molecule type" value="Genomic_DNA"/>
</dbReference>
<dbReference type="Proteomes" id="UP001558613">
    <property type="component" value="Unassembled WGS sequence"/>
</dbReference>
<accession>A0ABR3NQ91</accession>
<protein>
    <submittedName>
        <fullName evidence="2">Uncharacterized protein</fullName>
    </submittedName>
</protein>
<keyword evidence="3" id="KW-1185">Reference proteome</keyword>
<feature type="compositionally biased region" description="Polar residues" evidence="1">
    <location>
        <begin position="1"/>
        <end position="11"/>
    </location>
</feature>
<feature type="compositionally biased region" description="Polar residues" evidence="1">
    <location>
        <begin position="20"/>
        <end position="36"/>
    </location>
</feature>
<organism evidence="2 3">
    <name type="scientific">Cirrhinus molitorella</name>
    <name type="common">mud carp</name>
    <dbReference type="NCBI Taxonomy" id="172907"/>
    <lineage>
        <taxon>Eukaryota</taxon>
        <taxon>Metazoa</taxon>
        <taxon>Chordata</taxon>
        <taxon>Craniata</taxon>
        <taxon>Vertebrata</taxon>
        <taxon>Euteleostomi</taxon>
        <taxon>Actinopterygii</taxon>
        <taxon>Neopterygii</taxon>
        <taxon>Teleostei</taxon>
        <taxon>Ostariophysi</taxon>
        <taxon>Cypriniformes</taxon>
        <taxon>Cyprinidae</taxon>
        <taxon>Labeoninae</taxon>
        <taxon>Labeonini</taxon>
        <taxon>Cirrhinus</taxon>
    </lineage>
</organism>
<name>A0ABR3NQ91_9TELE</name>
<comment type="caution">
    <text evidence="2">The sequence shown here is derived from an EMBL/GenBank/DDBJ whole genome shotgun (WGS) entry which is preliminary data.</text>
</comment>